<comment type="caution">
    <text evidence="2">The sequence shown here is derived from an EMBL/GenBank/DDBJ whole genome shotgun (WGS) entry which is preliminary data.</text>
</comment>
<feature type="region of interest" description="Disordered" evidence="1">
    <location>
        <begin position="86"/>
        <end position="106"/>
    </location>
</feature>
<accession>A0A011NQN2</accession>
<dbReference type="STRING" id="1454001.AW08_02412"/>
<organism evidence="2 3">
    <name type="scientific">Candidatus Accumulibacter adjunctus</name>
    <dbReference type="NCBI Taxonomy" id="1454001"/>
    <lineage>
        <taxon>Bacteria</taxon>
        <taxon>Pseudomonadati</taxon>
        <taxon>Pseudomonadota</taxon>
        <taxon>Betaproteobacteria</taxon>
        <taxon>Candidatus Accumulibacter</taxon>
    </lineage>
</organism>
<dbReference type="EMBL" id="JFAX01000013">
    <property type="protein sequence ID" value="EXI66825.1"/>
    <property type="molecule type" value="Genomic_DNA"/>
</dbReference>
<proteinExistence type="predicted"/>
<evidence type="ECO:0000313" key="2">
    <source>
        <dbReference type="EMBL" id="EXI66825.1"/>
    </source>
</evidence>
<dbReference type="Proteomes" id="UP000020218">
    <property type="component" value="Unassembled WGS sequence"/>
</dbReference>
<dbReference type="NCBIfam" id="NF043076">
    <property type="entry name" value="PHA_gran_PhaM"/>
    <property type="match status" value="1"/>
</dbReference>
<evidence type="ECO:0000313" key="3">
    <source>
        <dbReference type="Proteomes" id="UP000020218"/>
    </source>
</evidence>
<name>A0A011NQN2_9PROT</name>
<sequence>MSNLNSVPDPLSFARKMWGSMGVSLPGMVTPSLNVEDIEKKIRDLKAVENWLKMNLSMLQMTIQGLEMQCVTLNAVRAMGQMASSYGTAGAGDEAQGSSLAEPGSGNEALKQAALWPLTLLQQMQEQMQKAATAAVQARQVQEDPPKT</sequence>
<reference evidence="2" key="1">
    <citation type="submission" date="2014-02" db="EMBL/GenBank/DDBJ databases">
        <title>Expanding our view of genomic diversity in Candidatus Accumulibacter clades.</title>
        <authorList>
            <person name="Skennerton C.T."/>
            <person name="Barr J.J."/>
            <person name="Slater F.R."/>
            <person name="Bond P.L."/>
            <person name="Tyson G.W."/>
        </authorList>
    </citation>
    <scope>NUCLEOTIDE SEQUENCE [LARGE SCALE GENOMIC DNA]</scope>
</reference>
<evidence type="ECO:0000256" key="1">
    <source>
        <dbReference type="SAM" id="MobiDB-lite"/>
    </source>
</evidence>
<dbReference type="AlphaFoldDB" id="A0A011NQN2"/>
<dbReference type="PATRIC" id="fig|1454001.3.peg.2454"/>
<gene>
    <name evidence="2" type="ORF">AW08_02412</name>
</gene>
<keyword evidence="3" id="KW-1185">Reference proteome</keyword>
<dbReference type="InterPro" id="IPR050026">
    <property type="entry name" value="PHA_gran_PhaM_N"/>
</dbReference>
<protein>
    <submittedName>
        <fullName evidence="2">Uncharacterized protein</fullName>
    </submittedName>
</protein>